<reference evidence="7" key="1">
    <citation type="journal article" date="2019" name="Int. J. Syst. Evol. Microbiol.">
        <title>The Global Catalogue of Microorganisms (GCM) 10K type strain sequencing project: providing services to taxonomists for standard genome sequencing and annotation.</title>
        <authorList>
            <consortium name="The Broad Institute Genomics Platform"/>
            <consortium name="The Broad Institute Genome Sequencing Center for Infectious Disease"/>
            <person name="Wu L."/>
            <person name="Ma J."/>
        </authorList>
    </citation>
    <scope>NUCLEOTIDE SEQUENCE [LARGE SCALE GENOMIC DNA]</scope>
    <source>
        <strain evidence="7">JCM 16540</strain>
    </source>
</reference>
<evidence type="ECO:0000313" key="6">
    <source>
        <dbReference type="EMBL" id="GAA3552418.1"/>
    </source>
</evidence>
<accession>A0ABP6WKW9</accession>
<sequence>MTASPAPTATLELGGVTLTYLPDGEFRAEPAVAYPHGHDRLFGDGLDVVDEDGMVVLSVGALLLVSGDHRVLVDAGIGARTIPLVRPGTTRDAYMRGGTLLESLRQQGVEPDRIDAVLLTHLHADHVGWIGDESAGGVPTFPNADYWVSDEEWDFWARPEHRGDVVGPRPHELAIIDGRRRRLVEGSEPVPGVKAVATAGHTPGHVAFSVRGTDRRALVVGDAVHCPAEILHPELEWVGDHDPTAAVRTRTGLADRAGRDGTVLVGPHFPDVVFRRYDPSATPSLIPVRGR</sequence>
<evidence type="ECO:0000256" key="3">
    <source>
        <dbReference type="ARBA" id="ARBA00022801"/>
    </source>
</evidence>
<name>A0ABP6WKW9_9ACTN</name>
<keyword evidence="4" id="KW-0862">Zinc</keyword>
<dbReference type="Pfam" id="PF00753">
    <property type="entry name" value="Lactamase_B"/>
    <property type="match status" value="1"/>
</dbReference>
<keyword evidence="3" id="KW-0378">Hydrolase</keyword>
<comment type="similarity">
    <text evidence="1">Belongs to the metallo-beta-lactamase superfamily.</text>
</comment>
<dbReference type="Proteomes" id="UP001500767">
    <property type="component" value="Unassembled WGS sequence"/>
</dbReference>
<comment type="caution">
    <text evidence="6">The sequence shown here is derived from an EMBL/GenBank/DDBJ whole genome shotgun (WGS) entry which is preliminary data.</text>
</comment>
<evidence type="ECO:0000256" key="1">
    <source>
        <dbReference type="ARBA" id="ARBA00007749"/>
    </source>
</evidence>
<dbReference type="SMART" id="SM00849">
    <property type="entry name" value="Lactamase_B"/>
    <property type="match status" value="1"/>
</dbReference>
<dbReference type="PANTHER" id="PTHR42978:SF6">
    <property type="entry name" value="QUORUM-QUENCHING LACTONASE YTNP-RELATED"/>
    <property type="match status" value="1"/>
</dbReference>
<dbReference type="RefSeq" id="WP_204912448.1">
    <property type="nucleotide sequence ID" value="NZ_BAAAYR010000001.1"/>
</dbReference>
<dbReference type="InterPro" id="IPR001279">
    <property type="entry name" value="Metallo-B-lactamas"/>
</dbReference>
<evidence type="ECO:0000256" key="4">
    <source>
        <dbReference type="ARBA" id="ARBA00022833"/>
    </source>
</evidence>
<keyword evidence="2" id="KW-0479">Metal-binding</keyword>
<keyword evidence="7" id="KW-1185">Reference proteome</keyword>
<proteinExistence type="inferred from homology"/>
<gene>
    <name evidence="6" type="ORF">GCM10022197_04310</name>
</gene>
<dbReference type="EMBL" id="BAAAYR010000001">
    <property type="protein sequence ID" value="GAA3552418.1"/>
    <property type="molecule type" value="Genomic_DNA"/>
</dbReference>
<dbReference type="Gene3D" id="3.60.15.10">
    <property type="entry name" value="Ribonuclease Z/Hydroxyacylglutathione hydrolase-like"/>
    <property type="match status" value="1"/>
</dbReference>
<feature type="domain" description="Metallo-beta-lactamase" evidence="5">
    <location>
        <begin position="58"/>
        <end position="268"/>
    </location>
</feature>
<dbReference type="InterPro" id="IPR036866">
    <property type="entry name" value="RibonucZ/Hydroxyglut_hydro"/>
</dbReference>
<evidence type="ECO:0000259" key="5">
    <source>
        <dbReference type="SMART" id="SM00849"/>
    </source>
</evidence>
<dbReference type="PANTHER" id="PTHR42978">
    <property type="entry name" value="QUORUM-QUENCHING LACTONASE YTNP-RELATED-RELATED"/>
    <property type="match status" value="1"/>
</dbReference>
<dbReference type="InterPro" id="IPR051013">
    <property type="entry name" value="MBL_superfamily_lactonases"/>
</dbReference>
<evidence type="ECO:0000313" key="7">
    <source>
        <dbReference type="Proteomes" id="UP001500767"/>
    </source>
</evidence>
<evidence type="ECO:0000256" key="2">
    <source>
        <dbReference type="ARBA" id="ARBA00022723"/>
    </source>
</evidence>
<dbReference type="SUPFAM" id="SSF56281">
    <property type="entry name" value="Metallo-hydrolase/oxidoreductase"/>
    <property type="match status" value="1"/>
</dbReference>
<protein>
    <submittedName>
        <fullName evidence="6">MBL fold metallo-hydrolase</fullName>
    </submittedName>
</protein>
<organism evidence="6 7">
    <name type="scientific">Microlunatus spumicola</name>
    <dbReference type="NCBI Taxonomy" id="81499"/>
    <lineage>
        <taxon>Bacteria</taxon>
        <taxon>Bacillati</taxon>
        <taxon>Actinomycetota</taxon>
        <taxon>Actinomycetes</taxon>
        <taxon>Propionibacteriales</taxon>
        <taxon>Propionibacteriaceae</taxon>
        <taxon>Microlunatus</taxon>
    </lineage>
</organism>